<reference evidence="1 2" key="1">
    <citation type="submission" date="2017-02" db="EMBL/GenBank/DDBJ databases">
        <title>Paraburkholderia sophoroidis sp. nov. and Paraburkholderia steynii sp. nov. rhizobial symbionts of the fynbos legume Hypocalyptus sophoroides.</title>
        <authorList>
            <person name="Steenkamp E.T."/>
            <person name="Beukes C.W."/>
            <person name="Van Zyl E."/>
            <person name="Avontuur J."/>
            <person name="Chan W.Y."/>
            <person name="Hassen A."/>
            <person name="Palmer M."/>
            <person name="Mthombeni L."/>
            <person name="Phalane F."/>
            <person name="Sereme K."/>
            <person name="Venter S.N."/>
        </authorList>
    </citation>
    <scope>NUCLEOTIDE SEQUENCE [LARGE SCALE GENOMIC DNA]</scope>
    <source>
        <strain evidence="1 2">HC1.1ba</strain>
    </source>
</reference>
<keyword evidence="2" id="KW-1185">Reference proteome</keyword>
<organism evidence="1 2">
    <name type="scientific">Paraburkholderia steynii</name>
    <dbReference type="NCBI Taxonomy" id="1245441"/>
    <lineage>
        <taxon>Bacteria</taxon>
        <taxon>Pseudomonadati</taxon>
        <taxon>Pseudomonadota</taxon>
        <taxon>Betaproteobacteria</taxon>
        <taxon>Burkholderiales</taxon>
        <taxon>Burkholderiaceae</taxon>
        <taxon>Paraburkholderia</taxon>
    </lineage>
</organism>
<comment type="caution">
    <text evidence="1">The sequence shown here is derived from an EMBL/GenBank/DDBJ whole genome shotgun (WGS) entry which is preliminary data.</text>
</comment>
<protein>
    <submittedName>
        <fullName evidence="1">Uncharacterized protein</fullName>
    </submittedName>
</protein>
<gene>
    <name evidence="1" type="ORF">BZM27_14600</name>
</gene>
<evidence type="ECO:0000313" key="2">
    <source>
        <dbReference type="Proteomes" id="UP000294200"/>
    </source>
</evidence>
<sequence length="82" mass="9375">MRSHLNCKPRLTASYVDDLISLDTVRWLDELISLPKWSFRSSSMLAQMFAAAEGAGIVMLPSFARAERFGLVRILERKFDLQ</sequence>
<accession>A0A4R0XCK0</accession>
<dbReference type="EMBL" id="MWML01000044">
    <property type="protein sequence ID" value="TCG08126.1"/>
    <property type="molecule type" value="Genomic_DNA"/>
</dbReference>
<dbReference type="Proteomes" id="UP000294200">
    <property type="component" value="Unassembled WGS sequence"/>
</dbReference>
<name>A0A4R0XCK0_9BURK</name>
<evidence type="ECO:0000313" key="1">
    <source>
        <dbReference type="EMBL" id="TCG08126.1"/>
    </source>
</evidence>
<dbReference type="AlphaFoldDB" id="A0A4R0XCK0"/>
<proteinExistence type="predicted"/>